<dbReference type="EMBL" id="JARUJP010000006">
    <property type="protein sequence ID" value="MDW8800855.1"/>
    <property type="molecule type" value="Genomic_DNA"/>
</dbReference>
<comment type="caution">
    <text evidence="3">The sequence shown here is derived from an EMBL/GenBank/DDBJ whole genome shotgun (WGS) entry which is preliminary data.</text>
</comment>
<evidence type="ECO:0000259" key="2">
    <source>
        <dbReference type="Pfam" id="PF01458"/>
    </source>
</evidence>
<evidence type="ECO:0000256" key="1">
    <source>
        <dbReference type="ARBA" id="ARBA00043967"/>
    </source>
</evidence>
<dbReference type="PANTHER" id="PTHR43575">
    <property type="entry name" value="PROTEIN ABCI7, CHLOROPLASTIC"/>
    <property type="match status" value="1"/>
</dbReference>
<proteinExistence type="inferred from homology"/>
<accession>A0ABU4JRT9</accession>
<dbReference type="InterPro" id="IPR055346">
    <property type="entry name" value="Fe-S_cluster_assembly_SufBD"/>
</dbReference>
<comment type="similarity">
    <text evidence="1">Belongs to the iron-sulfur cluster assembly SufBD family.</text>
</comment>
<dbReference type="InterPro" id="IPR037284">
    <property type="entry name" value="SUF_FeS_clus_asmbl_SufBD_sf"/>
</dbReference>
<dbReference type="InterPro" id="IPR000825">
    <property type="entry name" value="SUF_FeS_clus_asmbl_SufBD_core"/>
</dbReference>
<feature type="domain" description="SUF system FeS cluster assembly SufBD core" evidence="2">
    <location>
        <begin position="138"/>
        <end position="368"/>
    </location>
</feature>
<evidence type="ECO:0000313" key="4">
    <source>
        <dbReference type="Proteomes" id="UP001281656"/>
    </source>
</evidence>
<name>A0ABU4JRT9_9CLOT</name>
<gene>
    <name evidence="3" type="primary">sufD</name>
    <name evidence="3" type="ORF">P8V03_06770</name>
</gene>
<dbReference type="PANTHER" id="PTHR43575:SF1">
    <property type="entry name" value="PROTEIN ABCI7, CHLOROPLASTIC"/>
    <property type="match status" value="1"/>
</dbReference>
<organism evidence="3 4">
    <name type="scientific">Clostridium tanneri</name>
    <dbReference type="NCBI Taxonomy" id="3037988"/>
    <lineage>
        <taxon>Bacteria</taxon>
        <taxon>Bacillati</taxon>
        <taxon>Bacillota</taxon>
        <taxon>Clostridia</taxon>
        <taxon>Eubacteriales</taxon>
        <taxon>Clostridiaceae</taxon>
        <taxon>Clostridium</taxon>
    </lineage>
</organism>
<reference evidence="3 4" key="1">
    <citation type="submission" date="2023-04" db="EMBL/GenBank/DDBJ databases">
        <title>Clostridium tannerae sp. nov., isolated from the fecal material of an alpaca.</title>
        <authorList>
            <person name="Miller S."/>
            <person name="Hendry M."/>
            <person name="King J."/>
            <person name="Sankaranarayanan K."/>
            <person name="Lawson P.A."/>
        </authorList>
    </citation>
    <scope>NUCLEOTIDE SEQUENCE [LARGE SCALE GENOMIC DNA]</scope>
    <source>
        <strain evidence="3 4">A1-XYC3</strain>
    </source>
</reference>
<evidence type="ECO:0000313" key="3">
    <source>
        <dbReference type="EMBL" id="MDW8800855.1"/>
    </source>
</evidence>
<dbReference type="SUPFAM" id="SSF101960">
    <property type="entry name" value="Stabilizer of iron transporter SufD"/>
    <property type="match status" value="1"/>
</dbReference>
<keyword evidence="4" id="KW-1185">Reference proteome</keyword>
<dbReference type="RefSeq" id="WP_318797484.1">
    <property type="nucleotide sequence ID" value="NZ_JARUJP010000006.1"/>
</dbReference>
<sequence>MNLSMREALNNKYDDISEILNSINEEKNHKLNQTAVPAWKHLKVNNFNLESFHLPKIEPFNKDYINLENDTLDKAVVLETKNALWVVEDIEELINLKDSFGISDKFIALGEYNFNTGVYVRSYENERVESPIRLSFEMDEKNPTTVDHNIVVAEKGSKVTVVIDYSTKDYYDGFHNGVTKVFAKENSEVTIVKVQRMNDKSMHFDSNVAFVERDAKVNWVIIELGSKINVTNYISNLEGNNSVSQLYSAYLVDGTGKQDIYYTANHRGMRSESNMEIKGVVKDEGRKVFRGNIDFKKGSSRSKGSQEEDVLLLSPKVKTDSIPMLLCEEDDVEGAHAATVGQIDEAKLFYLMSRGFSEKEAEKLVIEARFSPIFEKVPVLELREFLEEELKKRLIDDVNC</sequence>
<dbReference type="NCBIfam" id="TIGR01981">
    <property type="entry name" value="sufD"/>
    <property type="match status" value="1"/>
</dbReference>
<protein>
    <submittedName>
        <fullName evidence="3">Fe-S cluster assembly protein SufD</fullName>
    </submittedName>
</protein>
<dbReference type="Proteomes" id="UP001281656">
    <property type="component" value="Unassembled WGS sequence"/>
</dbReference>
<dbReference type="Pfam" id="PF01458">
    <property type="entry name" value="SUFBD_core"/>
    <property type="match status" value="1"/>
</dbReference>
<dbReference type="InterPro" id="IPR011542">
    <property type="entry name" value="SUF_FeS_clus_asmbl_SufD"/>
</dbReference>